<dbReference type="SUPFAM" id="SSF53448">
    <property type="entry name" value="Nucleotide-diphospho-sugar transferases"/>
    <property type="match status" value="1"/>
</dbReference>
<reference evidence="2 3" key="1">
    <citation type="journal article" date="2016" name="Nat. Commun.">
        <title>Thousands of microbial genomes shed light on interconnected biogeochemical processes in an aquifer system.</title>
        <authorList>
            <person name="Anantharaman K."/>
            <person name="Brown C.T."/>
            <person name="Hug L.A."/>
            <person name="Sharon I."/>
            <person name="Castelle C.J."/>
            <person name="Probst A.J."/>
            <person name="Thomas B.C."/>
            <person name="Singh A."/>
            <person name="Wilkins M.J."/>
            <person name="Karaoz U."/>
            <person name="Brodie E.L."/>
            <person name="Williams K.H."/>
            <person name="Hubbard S.S."/>
            <person name="Banfield J.F."/>
        </authorList>
    </citation>
    <scope>NUCLEOTIDE SEQUENCE [LARGE SCALE GENOMIC DNA]</scope>
</reference>
<dbReference type="PANTHER" id="PTHR22916">
    <property type="entry name" value="GLYCOSYLTRANSFERASE"/>
    <property type="match status" value="1"/>
</dbReference>
<evidence type="ECO:0000313" key="2">
    <source>
        <dbReference type="EMBL" id="OGZ53389.1"/>
    </source>
</evidence>
<dbReference type="AlphaFoldDB" id="A0A1G2GTD5"/>
<dbReference type="Pfam" id="PF00535">
    <property type="entry name" value="Glycos_transf_2"/>
    <property type="match status" value="1"/>
</dbReference>
<comment type="caution">
    <text evidence="2">The sequence shown here is derived from an EMBL/GenBank/DDBJ whole genome shotgun (WGS) entry which is preliminary data.</text>
</comment>
<dbReference type="Proteomes" id="UP000179106">
    <property type="component" value="Unassembled WGS sequence"/>
</dbReference>
<dbReference type="PANTHER" id="PTHR22916:SF3">
    <property type="entry name" value="UDP-GLCNAC:BETAGAL BETA-1,3-N-ACETYLGLUCOSAMINYLTRANSFERASE-LIKE PROTEIN 1"/>
    <property type="match status" value="1"/>
</dbReference>
<dbReference type="EMBL" id="MHNW01000020">
    <property type="protein sequence ID" value="OGZ53389.1"/>
    <property type="molecule type" value="Genomic_DNA"/>
</dbReference>
<proteinExistence type="predicted"/>
<feature type="domain" description="Glycosyltransferase 2-like" evidence="1">
    <location>
        <begin position="1"/>
        <end position="126"/>
    </location>
</feature>
<dbReference type="InterPro" id="IPR001173">
    <property type="entry name" value="Glyco_trans_2-like"/>
</dbReference>
<dbReference type="Gene3D" id="3.90.550.10">
    <property type="entry name" value="Spore Coat Polysaccharide Biosynthesis Protein SpsA, Chain A"/>
    <property type="match status" value="1"/>
</dbReference>
<sequence length="266" mass="30817">MATFNRASLIGRAIESVREQSFKDWELIIADDGSTDDTPHVVAEWKNKESRIVYARSETNEGISKNYNHAFRIVRGEYVAMIDDDDPWRDADKLKKQIEFLEKNGEYVGCGGGVVVVDPAGKELYRYLKPETDGEIRKYMLFSNPMANSTTMFRKSAGEKAGWYDETTRYSGDRDFWLKIGLAGKLYNFPEYFSYYTMGTQNTSIAKIRPHLKASLAVMRRYRNAYPRYYPALALNLIQYAYSFLPEFIRRAAHQSLARLKRRVVK</sequence>
<accession>A0A1G2GTD5</accession>
<dbReference type="GO" id="GO:0016758">
    <property type="term" value="F:hexosyltransferase activity"/>
    <property type="evidence" value="ECO:0007669"/>
    <property type="project" value="UniProtKB-ARBA"/>
</dbReference>
<dbReference type="InterPro" id="IPR029044">
    <property type="entry name" value="Nucleotide-diphossugar_trans"/>
</dbReference>
<evidence type="ECO:0000259" key="1">
    <source>
        <dbReference type="Pfam" id="PF00535"/>
    </source>
</evidence>
<protein>
    <recommendedName>
        <fullName evidence="1">Glycosyltransferase 2-like domain-containing protein</fullName>
    </recommendedName>
</protein>
<dbReference type="STRING" id="1802126.A3B25_02095"/>
<gene>
    <name evidence="2" type="ORF">A3B25_02095</name>
</gene>
<evidence type="ECO:0000313" key="3">
    <source>
        <dbReference type="Proteomes" id="UP000179106"/>
    </source>
</evidence>
<name>A0A1G2GTD5_9BACT</name>
<organism evidence="2 3">
    <name type="scientific">Candidatus Ryanbacteria bacterium RIFCSPLOWO2_01_FULL_48_26</name>
    <dbReference type="NCBI Taxonomy" id="1802126"/>
    <lineage>
        <taxon>Bacteria</taxon>
        <taxon>Candidatus Ryaniibacteriota</taxon>
    </lineage>
</organism>